<organism evidence="15">
    <name type="scientific">Riptortus pedestris</name>
    <name type="common">Bean bug</name>
    <dbReference type="NCBI Taxonomy" id="329032"/>
    <lineage>
        <taxon>Eukaryota</taxon>
        <taxon>Metazoa</taxon>
        <taxon>Ecdysozoa</taxon>
        <taxon>Arthropoda</taxon>
        <taxon>Hexapoda</taxon>
        <taxon>Insecta</taxon>
        <taxon>Pterygota</taxon>
        <taxon>Neoptera</taxon>
        <taxon>Paraneoptera</taxon>
        <taxon>Hemiptera</taxon>
        <taxon>Heteroptera</taxon>
        <taxon>Panheteroptera</taxon>
        <taxon>Pentatomomorpha</taxon>
        <taxon>Coreoidea</taxon>
        <taxon>Alydidae</taxon>
        <taxon>Riptortus</taxon>
    </lineage>
</organism>
<proteinExistence type="evidence at transcript level"/>
<dbReference type="InterPro" id="IPR036849">
    <property type="entry name" value="Enolase-like_C_sf"/>
</dbReference>
<dbReference type="Gene3D" id="3.20.20.120">
    <property type="entry name" value="Enolase-like C-terminal domain"/>
    <property type="match status" value="1"/>
</dbReference>
<dbReference type="PANTHER" id="PTHR11902:SF1">
    <property type="entry name" value="ENOLASE"/>
    <property type="match status" value="1"/>
</dbReference>
<comment type="pathway">
    <text evidence="1">Carbohydrate degradation; glycolysis; pyruvate from D-glyceraldehyde 3-phosphate: step 4/5.</text>
</comment>
<dbReference type="PROSITE" id="PS00164">
    <property type="entry name" value="ENOLASE"/>
    <property type="match status" value="1"/>
</dbReference>
<evidence type="ECO:0000256" key="4">
    <source>
        <dbReference type="ARBA" id="ARBA00017068"/>
    </source>
</evidence>
<name>R4WCU2_RIPPE</name>
<feature type="binding site" evidence="12">
    <location>
        <position position="319"/>
    </location>
    <ligand>
        <name>Mg(2+)</name>
        <dbReference type="ChEBI" id="CHEBI:18420"/>
    </ligand>
</feature>
<dbReference type="SFLD" id="SFLDF00002">
    <property type="entry name" value="enolase"/>
    <property type="match status" value="1"/>
</dbReference>
<reference evidence="15" key="1">
    <citation type="journal article" date="2013" name="PLoS ONE">
        <title>Gene expression in gut symbiotic organ of stinkbug affected by extracellular bacterial symbiont.</title>
        <authorList>
            <person name="Futahashi R."/>
            <person name="Tanaka K."/>
            <person name="Tanahashi M."/>
            <person name="Nikoh N."/>
            <person name="Kikuchi Y."/>
            <person name="Lee B.L."/>
            <person name="Fukatsu T."/>
        </authorList>
    </citation>
    <scope>NUCLEOTIDE SEQUENCE</scope>
    <source>
        <tissue evidence="15">Midgut</tissue>
    </source>
</reference>
<dbReference type="UniPathway" id="UPA00109">
    <property type="reaction ID" value="UER00187"/>
</dbReference>
<feature type="binding site" evidence="11">
    <location>
        <position position="158"/>
    </location>
    <ligand>
        <name>substrate</name>
    </ligand>
</feature>
<feature type="binding site" evidence="11">
    <location>
        <position position="294"/>
    </location>
    <ligand>
        <name>substrate</name>
    </ligand>
</feature>
<dbReference type="EC" id="4.2.1.11" evidence="3"/>
<feature type="binding site" evidence="11">
    <location>
        <position position="395"/>
    </location>
    <ligand>
        <name>substrate</name>
    </ligand>
</feature>
<evidence type="ECO:0000256" key="2">
    <source>
        <dbReference type="ARBA" id="ARBA00009604"/>
    </source>
</evidence>
<dbReference type="GO" id="GO:0006096">
    <property type="term" value="P:glycolytic process"/>
    <property type="evidence" value="ECO:0007669"/>
    <property type="project" value="UniProtKB-UniPathway"/>
</dbReference>
<feature type="binding site" evidence="11">
    <location>
        <begin position="371"/>
        <end position="374"/>
    </location>
    <ligand>
        <name>substrate</name>
    </ligand>
</feature>
<protein>
    <recommendedName>
        <fullName evidence="4">Enolase</fullName>
        <ecNumber evidence="3">4.2.1.11</ecNumber>
    </recommendedName>
    <alternativeName>
        <fullName evidence="8">2-phospho-D-glycerate hydro-lyase</fullName>
    </alternativeName>
    <alternativeName>
        <fullName evidence="9">2-phosphoglycerate dehydratase</fullName>
    </alternativeName>
</protein>
<evidence type="ECO:0000256" key="7">
    <source>
        <dbReference type="ARBA" id="ARBA00023239"/>
    </source>
</evidence>
<dbReference type="GO" id="GO:0004634">
    <property type="term" value="F:phosphopyruvate hydratase activity"/>
    <property type="evidence" value="ECO:0007669"/>
    <property type="project" value="UniProtKB-EC"/>
</dbReference>
<dbReference type="PRINTS" id="PR00148">
    <property type="entry name" value="ENOLASE"/>
</dbReference>
<evidence type="ECO:0000256" key="1">
    <source>
        <dbReference type="ARBA" id="ARBA00005031"/>
    </source>
</evidence>
<evidence type="ECO:0000259" key="13">
    <source>
        <dbReference type="SMART" id="SM01192"/>
    </source>
</evidence>
<keyword evidence="5 12" id="KW-0460">Magnesium</keyword>
<dbReference type="NCBIfam" id="TIGR01060">
    <property type="entry name" value="eno"/>
    <property type="match status" value="1"/>
</dbReference>
<dbReference type="GO" id="GO:0000287">
    <property type="term" value="F:magnesium ion binding"/>
    <property type="evidence" value="ECO:0007669"/>
    <property type="project" value="InterPro"/>
</dbReference>
<keyword evidence="7" id="KW-0456">Lyase</keyword>
<evidence type="ECO:0000256" key="8">
    <source>
        <dbReference type="ARBA" id="ARBA00031125"/>
    </source>
</evidence>
<evidence type="ECO:0000256" key="11">
    <source>
        <dbReference type="PIRSR" id="PIRSR001400-2"/>
    </source>
</evidence>
<dbReference type="FunFam" id="3.30.390.10:FF:000001">
    <property type="entry name" value="Enolase"/>
    <property type="match status" value="1"/>
</dbReference>
<dbReference type="AlphaFoldDB" id="R4WCU2"/>
<evidence type="ECO:0000256" key="3">
    <source>
        <dbReference type="ARBA" id="ARBA00012058"/>
    </source>
</evidence>
<dbReference type="Pfam" id="PF03952">
    <property type="entry name" value="Enolase_N"/>
    <property type="match status" value="1"/>
</dbReference>
<evidence type="ECO:0000256" key="10">
    <source>
        <dbReference type="PIRSR" id="PIRSR001400-1"/>
    </source>
</evidence>
<sequence>MSIKSVHARQIFDSRGNPTVEVDLVTDKGLFRAAVPSGASTGVHEALELRDGDKTKYHGKGVSTAVCNINEKIGPELLKSGLKVTQQKDIDCFLLKLDGTDNKKNLGANAILGVSLAICKAGAAEKNLPLYKYIAEISGNSNIVLPVPAFNVINGGSHAGNKLAMQEFMILPTGASSFSEAMRMGTEVYHHLKSVIKNKFGLDATAVGDEGGFAPNILDNKEGLDLIQTAIEKAGYTGKIEIGMDVAASEFYKDGKYNLDFKNPKPDSSLLISPEKLTDLYQSFIKDFPIVSIEDPFDQDDWQAWANLTGNTDIQIVGDDLTVTNPKRIQTAVEKKACNCLLLKVNQIGSITEAIDAHNLAKQNCWGTMVSHRSGETEDTFIADLVVGLGTGQIKTGAPCRSERTAKYNQLLRIEEELGANAVYAGRNFRRPQ</sequence>
<dbReference type="SUPFAM" id="SSF51604">
    <property type="entry name" value="Enolase C-terminal domain-like"/>
    <property type="match status" value="1"/>
</dbReference>
<dbReference type="InterPro" id="IPR020809">
    <property type="entry name" value="Enolase_CS"/>
</dbReference>
<feature type="binding site" evidence="11">
    <location>
        <position position="167"/>
    </location>
    <ligand>
        <name>substrate</name>
    </ligand>
</feature>
<dbReference type="InterPro" id="IPR029017">
    <property type="entry name" value="Enolase-like_N"/>
</dbReference>
<feature type="binding site" evidence="12">
    <location>
        <position position="245"/>
    </location>
    <ligand>
        <name>Mg(2+)</name>
        <dbReference type="ChEBI" id="CHEBI:18420"/>
    </ligand>
</feature>
<dbReference type="PANTHER" id="PTHR11902">
    <property type="entry name" value="ENOLASE"/>
    <property type="match status" value="1"/>
</dbReference>
<dbReference type="SFLD" id="SFLDS00001">
    <property type="entry name" value="Enolase"/>
    <property type="match status" value="1"/>
</dbReference>
<dbReference type="SMART" id="SM01193">
    <property type="entry name" value="Enolase_N"/>
    <property type="match status" value="1"/>
</dbReference>
<feature type="domain" description="Enolase C-terminal TIM barrel" evidence="13">
    <location>
        <begin position="142"/>
        <end position="432"/>
    </location>
</feature>
<dbReference type="Gene3D" id="3.30.390.10">
    <property type="entry name" value="Enolase-like, N-terminal domain"/>
    <property type="match status" value="1"/>
</dbReference>
<feature type="active site" description="Proton donor" evidence="10">
    <location>
        <position position="210"/>
    </location>
</feature>
<keyword evidence="12" id="KW-0479">Metal-binding</keyword>
<dbReference type="EMBL" id="AK417173">
    <property type="protein sequence ID" value="BAN20388.1"/>
    <property type="molecule type" value="mRNA"/>
</dbReference>
<evidence type="ECO:0000259" key="14">
    <source>
        <dbReference type="SMART" id="SM01193"/>
    </source>
</evidence>
<keyword evidence="6" id="KW-0324">Glycolysis</keyword>
<dbReference type="InterPro" id="IPR020810">
    <property type="entry name" value="Enolase_C"/>
</dbReference>
<dbReference type="SMART" id="SM01192">
    <property type="entry name" value="Enolase_C"/>
    <property type="match status" value="1"/>
</dbReference>
<feature type="active site" description="Proton acceptor" evidence="10">
    <location>
        <position position="344"/>
    </location>
</feature>
<dbReference type="SUPFAM" id="SSF54826">
    <property type="entry name" value="Enolase N-terminal domain-like"/>
    <property type="match status" value="1"/>
</dbReference>
<feature type="domain" description="Enolase N-terminal" evidence="14">
    <location>
        <begin position="3"/>
        <end position="134"/>
    </location>
</feature>
<evidence type="ECO:0000256" key="6">
    <source>
        <dbReference type="ARBA" id="ARBA00023152"/>
    </source>
</evidence>
<evidence type="ECO:0000256" key="9">
    <source>
        <dbReference type="ARBA" id="ARBA00032132"/>
    </source>
</evidence>
<dbReference type="InterPro" id="IPR000941">
    <property type="entry name" value="Enolase"/>
</dbReference>
<evidence type="ECO:0000313" key="15">
    <source>
        <dbReference type="EMBL" id="BAN20388.1"/>
    </source>
</evidence>
<comment type="similarity">
    <text evidence="2">Belongs to the enolase family.</text>
</comment>
<dbReference type="PIRSF" id="PIRSF001400">
    <property type="entry name" value="Enolase"/>
    <property type="match status" value="1"/>
</dbReference>
<feature type="binding site" evidence="12">
    <location>
        <position position="294"/>
    </location>
    <ligand>
        <name>Mg(2+)</name>
        <dbReference type="ChEBI" id="CHEBI:18420"/>
    </ligand>
</feature>
<accession>R4WCU2</accession>
<dbReference type="FunFam" id="3.20.20.120:FF:000002">
    <property type="entry name" value="Enolase 1"/>
    <property type="match status" value="1"/>
</dbReference>
<dbReference type="CDD" id="cd03313">
    <property type="entry name" value="enolase"/>
    <property type="match status" value="1"/>
</dbReference>
<dbReference type="GO" id="GO:0000015">
    <property type="term" value="C:phosphopyruvate hydratase complex"/>
    <property type="evidence" value="ECO:0007669"/>
    <property type="project" value="InterPro"/>
</dbReference>
<evidence type="ECO:0000256" key="12">
    <source>
        <dbReference type="PIRSR" id="PIRSR001400-3"/>
    </source>
</evidence>
<comment type="cofactor">
    <cofactor evidence="12">
        <name>Mg(2+)</name>
        <dbReference type="ChEBI" id="CHEBI:18420"/>
    </cofactor>
    <text evidence="12">Mg(2+) is required for catalysis and for stabilizing the dimer.</text>
</comment>
<evidence type="ECO:0000256" key="5">
    <source>
        <dbReference type="ARBA" id="ARBA00022842"/>
    </source>
</evidence>
<dbReference type="HAMAP" id="MF_00318">
    <property type="entry name" value="Enolase"/>
    <property type="match status" value="1"/>
</dbReference>
<dbReference type="Pfam" id="PF00113">
    <property type="entry name" value="Enolase_C"/>
    <property type="match status" value="1"/>
</dbReference>
<dbReference type="InterPro" id="IPR020811">
    <property type="entry name" value="Enolase_N"/>
</dbReference>
<dbReference type="SFLD" id="SFLDG00178">
    <property type="entry name" value="enolase"/>
    <property type="match status" value="1"/>
</dbReference>
<feature type="binding site" evidence="11">
    <location>
        <position position="319"/>
    </location>
    <ligand>
        <name>substrate</name>
    </ligand>
</feature>